<dbReference type="InterPro" id="IPR036388">
    <property type="entry name" value="WH-like_DNA-bd_sf"/>
</dbReference>
<evidence type="ECO:0000313" key="4">
    <source>
        <dbReference type="Proteomes" id="UP000291483"/>
    </source>
</evidence>
<comment type="caution">
    <text evidence="3">The sequence shown here is derived from an EMBL/GenBank/DDBJ whole genome shotgun (WGS) entry which is preliminary data.</text>
</comment>
<keyword evidence="4" id="KW-1185">Reference proteome</keyword>
<dbReference type="PANTHER" id="PTHR33221">
    <property type="entry name" value="WINGED HELIX-TURN-HELIX TRANSCRIPTIONAL REGULATOR, RRF2 FAMILY"/>
    <property type="match status" value="1"/>
</dbReference>
<dbReference type="Proteomes" id="UP000291483">
    <property type="component" value="Unassembled WGS sequence"/>
</dbReference>
<dbReference type="RefSeq" id="WP_130506417.1">
    <property type="nucleotide sequence ID" value="NZ_SHLC01000001.1"/>
</dbReference>
<keyword evidence="1" id="KW-0238">DNA-binding</keyword>
<reference evidence="3 4" key="1">
    <citation type="submission" date="2019-02" db="EMBL/GenBank/DDBJ databases">
        <title>Sequencing the genomes of 1000 actinobacteria strains.</title>
        <authorList>
            <person name="Klenk H.-P."/>
        </authorList>
    </citation>
    <scope>NUCLEOTIDE SEQUENCE [LARGE SCALE GENOMIC DNA]</scope>
    <source>
        <strain evidence="3 4">DSM 18319</strain>
    </source>
</reference>
<dbReference type="GO" id="GO:0005829">
    <property type="term" value="C:cytosol"/>
    <property type="evidence" value="ECO:0007669"/>
    <property type="project" value="TreeGrafter"/>
</dbReference>
<dbReference type="GO" id="GO:0003677">
    <property type="term" value="F:DNA binding"/>
    <property type="evidence" value="ECO:0007669"/>
    <property type="project" value="UniProtKB-KW"/>
</dbReference>
<dbReference type="PROSITE" id="PS51197">
    <property type="entry name" value="HTH_RRF2_2"/>
    <property type="match status" value="1"/>
</dbReference>
<sequence length="145" mass="15894">MKLSVFSDVCLRTLMLLASRRDELITTRDIAEQIGVPYNHVAKAVLELRNRLAIEVSRGRHGGSRITAHGLQLTVGALLRDLDPRADVVDCVSAHGVACPLLSQCALRSALRRAREAFYAELDGMRIEDLTGTASTAMLPFPVLR</sequence>
<accession>A0A4Q8ANG4</accession>
<proteinExistence type="predicted"/>
<dbReference type="Pfam" id="PF02082">
    <property type="entry name" value="Rrf2"/>
    <property type="match status" value="1"/>
</dbReference>
<dbReference type="InterPro" id="IPR000944">
    <property type="entry name" value="Tscrpt_reg_Rrf2"/>
</dbReference>
<organism evidence="3 4">
    <name type="scientific">Microterricola gilva</name>
    <dbReference type="NCBI Taxonomy" id="393267"/>
    <lineage>
        <taxon>Bacteria</taxon>
        <taxon>Bacillati</taxon>
        <taxon>Actinomycetota</taxon>
        <taxon>Actinomycetes</taxon>
        <taxon>Micrococcales</taxon>
        <taxon>Microbacteriaceae</taxon>
        <taxon>Microterricola</taxon>
    </lineage>
</organism>
<dbReference type="EMBL" id="SHLC01000001">
    <property type="protein sequence ID" value="RZU66180.1"/>
    <property type="molecule type" value="Genomic_DNA"/>
</dbReference>
<dbReference type="OrthoDB" id="9795923at2"/>
<evidence type="ECO:0000313" key="3">
    <source>
        <dbReference type="EMBL" id="RZU66180.1"/>
    </source>
</evidence>
<name>A0A4Q8ANG4_9MICO</name>
<evidence type="ECO:0000256" key="1">
    <source>
        <dbReference type="ARBA" id="ARBA00023125"/>
    </source>
</evidence>
<evidence type="ECO:0000256" key="2">
    <source>
        <dbReference type="ARBA" id="ARBA00034078"/>
    </source>
</evidence>
<protein>
    <submittedName>
        <fullName evidence="3">BadM/Rrf2 family transcriptional regulator</fullName>
    </submittedName>
</protein>
<gene>
    <name evidence="3" type="ORF">EV379_2531</name>
</gene>
<dbReference type="GO" id="GO:0003700">
    <property type="term" value="F:DNA-binding transcription factor activity"/>
    <property type="evidence" value="ECO:0007669"/>
    <property type="project" value="TreeGrafter"/>
</dbReference>
<dbReference type="Gene3D" id="1.10.10.10">
    <property type="entry name" value="Winged helix-like DNA-binding domain superfamily/Winged helix DNA-binding domain"/>
    <property type="match status" value="1"/>
</dbReference>
<dbReference type="InterPro" id="IPR036390">
    <property type="entry name" value="WH_DNA-bd_sf"/>
</dbReference>
<dbReference type="PANTHER" id="PTHR33221:SF4">
    <property type="entry name" value="HTH-TYPE TRANSCRIPTIONAL REPRESSOR NSRR"/>
    <property type="match status" value="1"/>
</dbReference>
<dbReference type="AlphaFoldDB" id="A0A4Q8ANG4"/>
<comment type="cofactor">
    <cofactor evidence="2">
        <name>[2Fe-2S] cluster</name>
        <dbReference type="ChEBI" id="CHEBI:190135"/>
    </cofactor>
</comment>
<dbReference type="SUPFAM" id="SSF46785">
    <property type="entry name" value="Winged helix' DNA-binding domain"/>
    <property type="match status" value="1"/>
</dbReference>